<proteinExistence type="predicted"/>
<organism evidence="1">
    <name type="scientific">Bartonella schoenbuchensis (strain DSM 13525 / NCTC 13165 / R1)</name>
    <dbReference type="NCBI Taxonomy" id="687861"/>
    <lineage>
        <taxon>Bacteria</taxon>
        <taxon>Pseudomonadati</taxon>
        <taxon>Pseudomonadota</taxon>
        <taxon>Alphaproteobacteria</taxon>
        <taxon>Hyphomicrobiales</taxon>
        <taxon>Bartonellaceae</taxon>
        <taxon>Bartonella</taxon>
    </lineage>
</organism>
<sequence length="57" mass="6785">MSTGLFFCLTQSLLANKNTRKKVLPKQESTHSFFKRLYTHEELYTHRMALLQKHFAL</sequence>
<dbReference type="EMBL" id="FN645524">
    <property type="protein sequence ID" value="CBI83003.1"/>
    <property type="molecule type" value="Genomic_DNA"/>
</dbReference>
<evidence type="ECO:0000313" key="1">
    <source>
        <dbReference type="EMBL" id="CBI83003.1"/>
    </source>
</evidence>
<reference evidence="1" key="1">
    <citation type="journal article" date="2011" name="PLoS Genet.">
        <title>Parallel evolution of a type IV secretion system in radiating lineages of the host-restricted bacterial pathogen Bartonella.</title>
        <authorList>
            <person name="Engel P."/>
            <person name="Salzburger W."/>
            <person name="Liesch M."/>
            <person name="Chang C.C."/>
            <person name="Maruyama S."/>
            <person name="Lanz C."/>
            <person name="Calteau A."/>
            <person name="Lajus A."/>
            <person name="Medigue C."/>
            <person name="Schuster S.C."/>
            <person name="Dehio C."/>
        </authorList>
    </citation>
    <scope>NUCLEOTIDE SEQUENCE</scope>
    <source>
        <strain evidence="1">R1</strain>
    </source>
</reference>
<protein>
    <submittedName>
        <fullName evidence="1">Uncharacterized protein</fullName>
    </submittedName>
</protein>
<accession>E6Z1L5</accession>
<gene>
    <name evidence="1" type="ORF">BARSC_190276</name>
</gene>
<dbReference type="AlphaFoldDB" id="E6Z1L5"/>
<name>E6Z1L5_BARSR</name>